<organism evidence="1 2">
    <name type="scientific">Staphylococcus nepalensis</name>
    <dbReference type="NCBI Taxonomy" id="214473"/>
    <lineage>
        <taxon>Bacteria</taxon>
        <taxon>Bacillati</taxon>
        <taxon>Bacillota</taxon>
        <taxon>Bacilli</taxon>
        <taxon>Bacillales</taxon>
        <taxon>Staphylococcaceae</taxon>
        <taxon>Staphylococcus</taxon>
    </lineage>
</organism>
<dbReference type="Proteomes" id="UP000240400">
    <property type="component" value="Unassembled WGS sequence"/>
</dbReference>
<proteinExistence type="predicted"/>
<dbReference type="KEGG" id="snl:BJD96_03120"/>
<dbReference type="OrthoDB" id="9804829at2"/>
<reference evidence="1 2" key="1">
    <citation type="journal article" date="2016" name="Front. Microbiol.">
        <title>Comprehensive Phylogenetic Analysis of Bovine Non-aureus Staphylococci Species Based on Whole-Genome Sequencing.</title>
        <authorList>
            <person name="Naushad S."/>
            <person name="Barkema H.W."/>
            <person name="Luby C."/>
            <person name="Condas L.A."/>
            <person name="Nobrega D.B."/>
            <person name="Carson D.A."/>
            <person name="De Buck J."/>
        </authorList>
    </citation>
    <scope>NUCLEOTIDE SEQUENCE [LARGE SCALE GENOMIC DNA]</scope>
    <source>
        <strain evidence="1 2">SNUC 4337</strain>
    </source>
</reference>
<dbReference type="GeneID" id="66776071"/>
<accession>A0A291JIL6</accession>
<dbReference type="EMBL" id="PZHR01000065">
    <property type="protein sequence ID" value="PTK58131.1"/>
    <property type="molecule type" value="Genomic_DNA"/>
</dbReference>
<gene>
    <name evidence="1" type="ORF">BUZ61_10570</name>
</gene>
<name>A0A291JIL6_9STAP</name>
<dbReference type="AlphaFoldDB" id="A0A291JIL6"/>
<protein>
    <submittedName>
        <fullName evidence="1">DUF1700 domain-containing protein</fullName>
    </submittedName>
</protein>
<comment type="caution">
    <text evidence="1">The sequence shown here is derived from an EMBL/GenBank/DDBJ whole genome shotgun (WGS) entry which is preliminary data.</text>
</comment>
<dbReference type="Pfam" id="PF22564">
    <property type="entry name" value="HAAS"/>
    <property type="match status" value="1"/>
</dbReference>
<evidence type="ECO:0000313" key="1">
    <source>
        <dbReference type="EMBL" id="PTK58131.1"/>
    </source>
</evidence>
<sequence>MTKNEFLKQLHKHLKHTSDEERQDILNEYETHFYSGFKEGKTEAQISAELGDPRNLAKELNATAAVEKAEHSNKFGDVGNAIFAVMGLSLLNFFVILVPFVFILSIVISLIITTISFVFSPVLLLIKGMIEGFEYVLLFDVYAVGAIFGVGLMLFVITYLISKAFYLICVKYLRWNIKVVKRSAVS</sequence>
<dbReference type="RefSeq" id="WP_096808580.1">
    <property type="nucleotide sequence ID" value="NZ_CABIWM010000001.1"/>
</dbReference>
<evidence type="ECO:0000313" key="2">
    <source>
        <dbReference type="Proteomes" id="UP000240400"/>
    </source>
</evidence>